<gene>
    <name evidence="2" type="ORF">SAMN05216561_101278</name>
</gene>
<accession>A0A1I3BQS9</accession>
<keyword evidence="1" id="KW-0812">Transmembrane</keyword>
<name>A0A1I3BQS9_9ACTN</name>
<feature type="transmembrane region" description="Helical" evidence="1">
    <location>
        <begin position="115"/>
        <end position="135"/>
    </location>
</feature>
<reference evidence="2 3" key="1">
    <citation type="submission" date="2016-10" db="EMBL/GenBank/DDBJ databases">
        <authorList>
            <person name="de Groot N.N."/>
        </authorList>
    </citation>
    <scope>NUCLEOTIDE SEQUENCE [LARGE SCALE GENOMIC DNA]</scope>
    <source>
        <strain evidence="2 3">CGMCC 1.11156</strain>
    </source>
</reference>
<dbReference type="Proteomes" id="UP000198649">
    <property type="component" value="Unassembled WGS sequence"/>
</dbReference>
<keyword evidence="1" id="KW-1133">Transmembrane helix</keyword>
<sequence>MTQAPQSPQTQPPSGQPAGWIQLTLQGSMVTSSAVPPKVRLNGYPVATAYGVNALPVPAGRWRGEVHCQWLRQFGQAALDVDVAPGQQVPVFYAAPLHQFTTGNIGFERQKRKGVAFFTGLMVFLALMVAVLIAVNVA</sequence>
<dbReference type="RefSeq" id="WP_091109781.1">
    <property type="nucleotide sequence ID" value="NZ_BKAF01000001.1"/>
</dbReference>
<dbReference type="OrthoDB" id="4774205at2"/>
<evidence type="ECO:0000256" key="1">
    <source>
        <dbReference type="SAM" id="Phobius"/>
    </source>
</evidence>
<dbReference type="AlphaFoldDB" id="A0A1I3BQS9"/>
<dbReference type="EMBL" id="FOQG01000001">
    <property type="protein sequence ID" value="SFH64654.1"/>
    <property type="molecule type" value="Genomic_DNA"/>
</dbReference>
<protein>
    <submittedName>
        <fullName evidence="2">Uncharacterized protein</fullName>
    </submittedName>
</protein>
<evidence type="ECO:0000313" key="3">
    <source>
        <dbReference type="Proteomes" id="UP000198649"/>
    </source>
</evidence>
<evidence type="ECO:0000313" key="2">
    <source>
        <dbReference type="EMBL" id="SFH64654.1"/>
    </source>
</evidence>
<keyword evidence="3" id="KW-1185">Reference proteome</keyword>
<keyword evidence="1" id="KW-0472">Membrane</keyword>
<proteinExistence type="predicted"/>
<organism evidence="2 3">
    <name type="scientific">Nocardioides psychrotolerans</name>
    <dbReference type="NCBI Taxonomy" id="1005945"/>
    <lineage>
        <taxon>Bacteria</taxon>
        <taxon>Bacillati</taxon>
        <taxon>Actinomycetota</taxon>
        <taxon>Actinomycetes</taxon>
        <taxon>Propionibacteriales</taxon>
        <taxon>Nocardioidaceae</taxon>
        <taxon>Nocardioides</taxon>
    </lineage>
</organism>